<dbReference type="GO" id="GO:0006457">
    <property type="term" value="P:protein folding"/>
    <property type="evidence" value="ECO:0007669"/>
    <property type="project" value="TreeGrafter"/>
</dbReference>
<dbReference type="GO" id="GO:0005829">
    <property type="term" value="C:cytosol"/>
    <property type="evidence" value="ECO:0007669"/>
    <property type="project" value="TreeGrafter"/>
</dbReference>
<evidence type="ECO:0000256" key="1">
    <source>
        <dbReference type="ARBA" id="ARBA00025733"/>
    </source>
</evidence>
<feature type="region of interest" description="Disordered" evidence="2">
    <location>
        <begin position="168"/>
        <end position="210"/>
    </location>
</feature>
<dbReference type="Proteomes" id="UP000310158">
    <property type="component" value="Unassembled WGS sequence"/>
</dbReference>
<protein>
    <recommendedName>
        <fullName evidence="3">CS domain-containing protein</fullName>
    </recommendedName>
</protein>
<keyword evidence="5" id="KW-1185">Reference proteome</keyword>
<evidence type="ECO:0000313" key="5">
    <source>
        <dbReference type="Proteomes" id="UP000310158"/>
    </source>
</evidence>
<gene>
    <name evidence="4" type="ORF">EW146_g7201</name>
</gene>
<dbReference type="GO" id="GO:0051879">
    <property type="term" value="F:Hsp90 protein binding"/>
    <property type="evidence" value="ECO:0007669"/>
    <property type="project" value="InterPro"/>
</dbReference>
<dbReference type="GO" id="GO:0051087">
    <property type="term" value="F:protein-folding chaperone binding"/>
    <property type="evidence" value="ECO:0007669"/>
    <property type="project" value="TreeGrafter"/>
</dbReference>
<sequence>MATHPEVLWAQRSSETEEDKNILLVTVNLPDVIESSLQLDLKPTVISFKALAGDEKKEYAFNIELFKEIDPEAPEKGQEYWPRLTKEKIKTPFIKTDFSRWVDEDEQDGAEAVEDDADMGGMPGGMGGMPGGMGGMPGGMGGMGGMPGMPGGMGGMGGMPGGMDFEKMLASMGGAGGAGPSSGLSGAGDDGSDSDDDGPPPLEDAEAPKP</sequence>
<comment type="caution">
    <text evidence="4">The sequence shown here is derived from an EMBL/GenBank/DDBJ whole genome shotgun (WGS) entry which is preliminary data.</text>
</comment>
<dbReference type="InterPro" id="IPR007052">
    <property type="entry name" value="CS_dom"/>
</dbReference>
<evidence type="ECO:0000259" key="3">
    <source>
        <dbReference type="PROSITE" id="PS51203"/>
    </source>
</evidence>
<dbReference type="PROSITE" id="PS51203">
    <property type="entry name" value="CS"/>
    <property type="match status" value="1"/>
</dbReference>
<dbReference type="SUPFAM" id="SSF49764">
    <property type="entry name" value="HSP20-like chaperones"/>
    <property type="match status" value="1"/>
</dbReference>
<dbReference type="PANTHER" id="PTHR22932:SF1">
    <property type="entry name" value="CO-CHAPERONE PROTEIN DAF-41"/>
    <property type="match status" value="1"/>
</dbReference>
<dbReference type="InterPro" id="IPR045250">
    <property type="entry name" value="p23-like"/>
</dbReference>
<dbReference type="GO" id="GO:0005634">
    <property type="term" value="C:nucleus"/>
    <property type="evidence" value="ECO:0007669"/>
    <property type="project" value="TreeGrafter"/>
</dbReference>
<feature type="compositionally biased region" description="Gly residues" evidence="2">
    <location>
        <begin position="173"/>
        <end position="189"/>
    </location>
</feature>
<name>A0A4S4LND1_9AGAM</name>
<dbReference type="OrthoDB" id="1564555at2759"/>
<comment type="similarity">
    <text evidence="1">Belongs to the p23/wos2 family.</text>
</comment>
<accession>A0A4S4LND1</accession>
<evidence type="ECO:0000313" key="4">
    <source>
        <dbReference type="EMBL" id="THH12971.1"/>
    </source>
</evidence>
<dbReference type="EMBL" id="SGPL01000398">
    <property type="protein sequence ID" value="THH12971.1"/>
    <property type="molecule type" value="Genomic_DNA"/>
</dbReference>
<dbReference type="CDD" id="cd06465">
    <property type="entry name" value="p23_hB-ind1_like"/>
    <property type="match status" value="1"/>
</dbReference>
<organism evidence="4 5">
    <name type="scientific">Bondarzewia mesenterica</name>
    <dbReference type="NCBI Taxonomy" id="1095465"/>
    <lineage>
        <taxon>Eukaryota</taxon>
        <taxon>Fungi</taxon>
        <taxon>Dikarya</taxon>
        <taxon>Basidiomycota</taxon>
        <taxon>Agaricomycotina</taxon>
        <taxon>Agaricomycetes</taxon>
        <taxon>Russulales</taxon>
        <taxon>Bondarzewiaceae</taxon>
        <taxon>Bondarzewia</taxon>
    </lineage>
</organism>
<proteinExistence type="inferred from homology"/>
<dbReference type="PANTHER" id="PTHR22932">
    <property type="entry name" value="TELOMERASE-BINDING PROTEIN P23 HSP90 CO-CHAPERONE"/>
    <property type="match status" value="1"/>
</dbReference>
<evidence type="ECO:0000256" key="2">
    <source>
        <dbReference type="SAM" id="MobiDB-lite"/>
    </source>
</evidence>
<dbReference type="GO" id="GO:0051131">
    <property type="term" value="P:chaperone-mediated protein complex assembly"/>
    <property type="evidence" value="ECO:0007669"/>
    <property type="project" value="TreeGrafter"/>
</dbReference>
<dbReference type="AlphaFoldDB" id="A0A4S4LND1"/>
<reference evidence="4 5" key="1">
    <citation type="submission" date="2019-02" db="EMBL/GenBank/DDBJ databases">
        <title>Genome sequencing of the rare red list fungi Bondarzewia mesenterica.</title>
        <authorList>
            <person name="Buettner E."/>
            <person name="Kellner H."/>
        </authorList>
    </citation>
    <scope>NUCLEOTIDE SEQUENCE [LARGE SCALE GENOMIC DNA]</scope>
    <source>
        <strain evidence="4 5">DSM 108281</strain>
    </source>
</reference>
<feature type="domain" description="CS" evidence="3">
    <location>
        <begin position="2"/>
        <end position="105"/>
    </location>
</feature>
<dbReference type="Gene3D" id="2.60.40.790">
    <property type="match status" value="1"/>
</dbReference>
<dbReference type="InterPro" id="IPR008978">
    <property type="entry name" value="HSP20-like_chaperone"/>
</dbReference>